<dbReference type="Proteomes" id="UP000799776">
    <property type="component" value="Unassembled WGS sequence"/>
</dbReference>
<accession>A0A9P4HTZ1</accession>
<dbReference type="Pfam" id="PF11927">
    <property type="entry name" value="HODM_asu-like"/>
    <property type="match status" value="1"/>
</dbReference>
<dbReference type="OrthoDB" id="5043642at2759"/>
<comment type="caution">
    <text evidence="1">The sequence shown here is derived from an EMBL/GenBank/DDBJ whole genome shotgun (WGS) entry which is preliminary data.</text>
</comment>
<keyword evidence="2" id="KW-1185">Reference proteome</keyword>
<dbReference type="InterPro" id="IPR021848">
    <property type="entry name" value="HODM_asu-like"/>
</dbReference>
<dbReference type="EMBL" id="ML978724">
    <property type="protein sequence ID" value="KAF2086487.1"/>
    <property type="molecule type" value="Genomic_DNA"/>
</dbReference>
<proteinExistence type="predicted"/>
<organism evidence="1 2">
    <name type="scientific">Saccharata proteae CBS 121410</name>
    <dbReference type="NCBI Taxonomy" id="1314787"/>
    <lineage>
        <taxon>Eukaryota</taxon>
        <taxon>Fungi</taxon>
        <taxon>Dikarya</taxon>
        <taxon>Ascomycota</taxon>
        <taxon>Pezizomycotina</taxon>
        <taxon>Dothideomycetes</taxon>
        <taxon>Dothideomycetes incertae sedis</taxon>
        <taxon>Botryosphaeriales</taxon>
        <taxon>Saccharataceae</taxon>
        <taxon>Saccharata</taxon>
    </lineage>
</organism>
<gene>
    <name evidence="1" type="ORF">K490DRAFT_74428</name>
</gene>
<dbReference type="AlphaFoldDB" id="A0A9P4HTZ1"/>
<protein>
    <recommendedName>
        <fullName evidence="3">HRQ family protein</fullName>
    </recommendedName>
</protein>
<evidence type="ECO:0008006" key="3">
    <source>
        <dbReference type="Google" id="ProtNLM"/>
    </source>
</evidence>
<sequence>MGGLLLLALGVVFLFSSAFYLSLNKNARGILLGRLSARRGRSSITGTPPRSLSPSKKETGDFLDYPSTFPPSQRHVLAQIQSNGHAALSKPRENVALDQNIFEAERTVYTPTEFSSEEVKALGDFPDYATLSGVPLPKPYTGFDIKTARPRPYRPLRWAYHQTMSYKKMETDWWLELQSNYAETIRQRQEIFAKVGHRVLNGLPGSELACKELMEMCLQFICARYPQYFRLDLEKMVLYNGILKTETHIKKEHPLRVILDNIPEDFGIMLRDPTNGYYFLRAGLICSSLGWDLGSKMGMRLDEIHQPIPDYKEKMQKSMDRYFAKKAVDKPIQRGSWGLEVDEPLYMPPGDPHEKYREFQEAGLELNRLNLRVDWQTLRRLPLSGAVIFNFKALFTPIETFRDEPYIPALLLKILREGKKSLMDYKSTWHTEHVVIPAMEKFKREQIEKGLVPEDWEEGTLSEYPYFPGWEEKWHREQGF</sequence>
<name>A0A9P4HTZ1_9PEZI</name>
<reference evidence="1" key="1">
    <citation type="journal article" date="2020" name="Stud. Mycol.">
        <title>101 Dothideomycetes genomes: a test case for predicting lifestyles and emergence of pathogens.</title>
        <authorList>
            <person name="Haridas S."/>
            <person name="Albert R."/>
            <person name="Binder M."/>
            <person name="Bloem J."/>
            <person name="Labutti K."/>
            <person name="Salamov A."/>
            <person name="Andreopoulos B."/>
            <person name="Baker S."/>
            <person name="Barry K."/>
            <person name="Bills G."/>
            <person name="Bluhm B."/>
            <person name="Cannon C."/>
            <person name="Castanera R."/>
            <person name="Culley D."/>
            <person name="Daum C."/>
            <person name="Ezra D."/>
            <person name="Gonzalez J."/>
            <person name="Henrissat B."/>
            <person name="Kuo A."/>
            <person name="Liang C."/>
            <person name="Lipzen A."/>
            <person name="Lutzoni F."/>
            <person name="Magnuson J."/>
            <person name="Mondo S."/>
            <person name="Nolan M."/>
            <person name="Ohm R."/>
            <person name="Pangilinan J."/>
            <person name="Park H.-J."/>
            <person name="Ramirez L."/>
            <person name="Alfaro M."/>
            <person name="Sun H."/>
            <person name="Tritt A."/>
            <person name="Yoshinaga Y."/>
            <person name="Zwiers L.-H."/>
            <person name="Turgeon B."/>
            <person name="Goodwin S."/>
            <person name="Spatafora J."/>
            <person name="Crous P."/>
            <person name="Grigoriev I."/>
        </authorList>
    </citation>
    <scope>NUCLEOTIDE SEQUENCE</scope>
    <source>
        <strain evidence="1">CBS 121410</strain>
    </source>
</reference>
<evidence type="ECO:0000313" key="1">
    <source>
        <dbReference type="EMBL" id="KAF2086487.1"/>
    </source>
</evidence>
<evidence type="ECO:0000313" key="2">
    <source>
        <dbReference type="Proteomes" id="UP000799776"/>
    </source>
</evidence>